<name>A0A841J4V8_9SPHN</name>
<organism evidence="1 2">
    <name type="scientific">Sphingobium subterraneum</name>
    <dbReference type="NCBI Taxonomy" id="627688"/>
    <lineage>
        <taxon>Bacteria</taxon>
        <taxon>Pseudomonadati</taxon>
        <taxon>Pseudomonadota</taxon>
        <taxon>Alphaproteobacteria</taxon>
        <taxon>Sphingomonadales</taxon>
        <taxon>Sphingomonadaceae</taxon>
        <taxon>Sphingobium</taxon>
    </lineage>
</organism>
<dbReference type="EMBL" id="JACIJP010000003">
    <property type="protein sequence ID" value="MBB6124556.1"/>
    <property type="molecule type" value="Genomic_DNA"/>
</dbReference>
<proteinExistence type="predicted"/>
<evidence type="ECO:0000313" key="1">
    <source>
        <dbReference type="EMBL" id="MBB6124556.1"/>
    </source>
</evidence>
<gene>
    <name evidence="1" type="ORF">FHS92_002301</name>
</gene>
<dbReference type="RefSeq" id="WP_281377803.1">
    <property type="nucleotide sequence ID" value="NZ_JACIJP010000003.1"/>
</dbReference>
<sequence length="44" mass="4452">MKGAFWLMVLGALGSAAIAVRLGHAADGATKVRPVATTAEKSAR</sequence>
<protein>
    <submittedName>
        <fullName evidence="1">Uncharacterized protein</fullName>
    </submittedName>
</protein>
<dbReference type="Proteomes" id="UP000552700">
    <property type="component" value="Unassembled WGS sequence"/>
</dbReference>
<keyword evidence="2" id="KW-1185">Reference proteome</keyword>
<dbReference type="AlphaFoldDB" id="A0A841J4V8"/>
<accession>A0A841J4V8</accession>
<reference evidence="1 2" key="1">
    <citation type="submission" date="2020-08" db="EMBL/GenBank/DDBJ databases">
        <title>Genomic Encyclopedia of Type Strains, Phase IV (KMG-IV): sequencing the most valuable type-strain genomes for metagenomic binning, comparative biology and taxonomic classification.</title>
        <authorList>
            <person name="Goeker M."/>
        </authorList>
    </citation>
    <scope>NUCLEOTIDE SEQUENCE [LARGE SCALE GENOMIC DNA]</scope>
    <source>
        <strain evidence="1 2">DSM 102255</strain>
    </source>
</reference>
<evidence type="ECO:0000313" key="2">
    <source>
        <dbReference type="Proteomes" id="UP000552700"/>
    </source>
</evidence>
<comment type="caution">
    <text evidence="1">The sequence shown here is derived from an EMBL/GenBank/DDBJ whole genome shotgun (WGS) entry which is preliminary data.</text>
</comment>